<accession>A0A9P7YQV2</accession>
<keyword evidence="3" id="KW-0812">Transmembrane</keyword>
<evidence type="ECO:0000313" key="4">
    <source>
        <dbReference type="EMBL" id="KAG9237986.1"/>
    </source>
</evidence>
<evidence type="ECO:0000256" key="1">
    <source>
        <dbReference type="ARBA" id="ARBA00023242"/>
    </source>
</evidence>
<keyword evidence="3" id="KW-0472">Membrane</keyword>
<dbReference type="InterPro" id="IPR001138">
    <property type="entry name" value="Zn2Cys6_DnaBD"/>
</dbReference>
<keyword evidence="3" id="KW-1133">Transmembrane helix</keyword>
<name>A0A9P7YQV2_9HELO</name>
<evidence type="ECO:0000256" key="2">
    <source>
        <dbReference type="SAM" id="MobiDB-lite"/>
    </source>
</evidence>
<dbReference type="CDD" id="cd00067">
    <property type="entry name" value="GAL4"/>
    <property type="match status" value="1"/>
</dbReference>
<dbReference type="EMBL" id="MU251377">
    <property type="protein sequence ID" value="KAG9237986.1"/>
    <property type="molecule type" value="Genomic_DNA"/>
</dbReference>
<dbReference type="GO" id="GO:0000981">
    <property type="term" value="F:DNA-binding transcription factor activity, RNA polymerase II-specific"/>
    <property type="evidence" value="ECO:0007669"/>
    <property type="project" value="InterPro"/>
</dbReference>
<dbReference type="Pfam" id="PF11951">
    <property type="entry name" value="Fungal_trans_2"/>
    <property type="match status" value="1"/>
</dbReference>
<evidence type="ECO:0000313" key="5">
    <source>
        <dbReference type="Proteomes" id="UP000824998"/>
    </source>
</evidence>
<dbReference type="AlphaFoldDB" id="A0A9P7YQV2"/>
<dbReference type="Gene3D" id="4.10.240.10">
    <property type="entry name" value="Zn(2)-C6 fungal-type DNA-binding domain"/>
    <property type="match status" value="1"/>
</dbReference>
<protein>
    <recommendedName>
        <fullName evidence="6">Zn(2)-C6 fungal-type domain-containing protein</fullName>
    </recommendedName>
</protein>
<dbReference type="Proteomes" id="UP000824998">
    <property type="component" value="Unassembled WGS sequence"/>
</dbReference>
<feature type="transmembrane region" description="Helical" evidence="3">
    <location>
        <begin position="330"/>
        <end position="356"/>
    </location>
</feature>
<dbReference type="InterPro" id="IPR036864">
    <property type="entry name" value="Zn2-C6_fun-type_DNA-bd_sf"/>
</dbReference>
<dbReference type="OrthoDB" id="1924260at2759"/>
<dbReference type="SUPFAM" id="SSF57701">
    <property type="entry name" value="Zn2/Cys6 DNA-binding domain"/>
    <property type="match status" value="1"/>
</dbReference>
<reference evidence="4" key="1">
    <citation type="journal article" date="2021" name="IMA Fungus">
        <title>Genomic characterization of three marine fungi, including Emericellopsis atlantica sp. nov. with signatures of a generalist lifestyle and marine biomass degradation.</title>
        <authorList>
            <person name="Hagestad O.C."/>
            <person name="Hou L."/>
            <person name="Andersen J.H."/>
            <person name="Hansen E.H."/>
            <person name="Altermark B."/>
            <person name="Li C."/>
            <person name="Kuhnert E."/>
            <person name="Cox R.J."/>
            <person name="Crous P.W."/>
            <person name="Spatafora J.W."/>
            <person name="Lail K."/>
            <person name="Amirebrahimi M."/>
            <person name="Lipzen A."/>
            <person name="Pangilinan J."/>
            <person name="Andreopoulos W."/>
            <person name="Hayes R.D."/>
            <person name="Ng V."/>
            <person name="Grigoriev I.V."/>
            <person name="Jackson S.A."/>
            <person name="Sutton T.D.S."/>
            <person name="Dobson A.D.W."/>
            <person name="Rama T."/>
        </authorList>
    </citation>
    <scope>NUCLEOTIDE SEQUENCE</scope>
    <source>
        <strain evidence="4">TRa018bII</strain>
    </source>
</reference>
<dbReference type="GO" id="GO:0008270">
    <property type="term" value="F:zinc ion binding"/>
    <property type="evidence" value="ECO:0007669"/>
    <property type="project" value="InterPro"/>
</dbReference>
<feature type="region of interest" description="Disordered" evidence="2">
    <location>
        <begin position="415"/>
        <end position="447"/>
    </location>
</feature>
<dbReference type="InterPro" id="IPR052400">
    <property type="entry name" value="Zn2-C6_fungal_TF"/>
</dbReference>
<dbReference type="PANTHER" id="PTHR47657:SF12">
    <property type="entry name" value="ZN(II)2CYS6 TRANSCRIPTION FACTOR (EUROFUNG)"/>
    <property type="match status" value="1"/>
</dbReference>
<evidence type="ECO:0008006" key="6">
    <source>
        <dbReference type="Google" id="ProtNLM"/>
    </source>
</evidence>
<evidence type="ECO:0000256" key="3">
    <source>
        <dbReference type="SAM" id="Phobius"/>
    </source>
</evidence>
<dbReference type="PANTHER" id="PTHR47657">
    <property type="entry name" value="STEROL REGULATORY ELEMENT-BINDING PROTEIN ECM22"/>
    <property type="match status" value="1"/>
</dbReference>
<sequence length="447" mass="50767">MIDHRTRAVTGLRRTHRKSRSGCKTCRGRHIRCERTAFLPRNCERSGRQCHFVTKNKDDDPSQAPPVSVQFSFPRVEATKLPSQELFLLQHLASFTPDVQFIDNKYSMWMRKVPTLIADHRFLLDVVLGVSAAHHSVTVEGPDSAQLALYYRGRGLKGLQDALSNFSETNADAVLASSIMLTWYMCDWKEWSSLTHGIRAIQGSMRPFMEQSAFISLIEEQDVTPEHLQPLLPTATDTDKPDPQNISDLDELLLRLQDVKSYLTGYNAEQELELLEKIIEFTTTLRSKTPMTRVEDQFETSKLLRMAVVTLPPTLSRKIRRDPKAMVVSAYFYGTALVVQPLFPAMGAMFFGYLALQPLTELGRYLEDQRSDPIAAYKYNWDEAAMLMSYTAETVRHFRMRLGWPTQPRHAVHAPYSPPMYSPPISNASSPPDMKPSPGELKNPSPT</sequence>
<keyword evidence="1" id="KW-0539">Nucleus</keyword>
<comment type="caution">
    <text evidence="4">The sequence shown here is derived from an EMBL/GenBank/DDBJ whole genome shotgun (WGS) entry which is preliminary data.</text>
</comment>
<organism evidence="4 5">
    <name type="scientific">Amylocarpus encephaloides</name>
    <dbReference type="NCBI Taxonomy" id="45428"/>
    <lineage>
        <taxon>Eukaryota</taxon>
        <taxon>Fungi</taxon>
        <taxon>Dikarya</taxon>
        <taxon>Ascomycota</taxon>
        <taxon>Pezizomycotina</taxon>
        <taxon>Leotiomycetes</taxon>
        <taxon>Helotiales</taxon>
        <taxon>Helotiales incertae sedis</taxon>
        <taxon>Amylocarpus</taxon>
    </lineage>
</organism>
<gene>
    <name evidence="4" type="ORF">BJ875DRAFT_515840</name>
</gene>
<proteinExistence type="predicted"/>
<dbReference type="InterPro" id="IPR021858">
    <property type="entry name" value="Fun_TF"/>
</dbReference>
<keyword evidence="5" id="KW-1185">Reference proteome</keyword>